<name>A0ABS5FG14_9BRAD</name>
<feature type="domain" description="DUF6894" evidence="1">
    <location>
        <begin position="4"/>
        <end position="71"/>
    </location>
</feature>
<comment type="caution">
    <text evidence="2">The sequence shown here is derived from an EMBL/GenBank/DDBJ whole genome shotgun (WGS) entry which is preliminary data.</text>
</comment>
<dbReference type="InterPro" id="IPR054189">
    <property type="entry name" value="DUF6894"/>
</dbReference>
<dbReference type="RefSeq" id="WP_212393586.1">
    <property type="nucleotide sequence ID" value="NZ_JAFCJH010000007.1"/>
</dbReference>
<gene>
    <name evidence="2" type="ORF">JQ615_09505</name>
</gene>
<dbReference type="Pfam" id="PF21834">
    <property type="entry name" value="DUF6894"/>
    <property type="match status" value="1"/>
</dbReference>
<sequence>MAQYFFRISHGDYAGASDQATEFESREMAWAEMTKVCSNFLGSISRNLKQDSEWHMELLDESRNTVFRIRLVAESIDRHPSA</sequence>
<dbReference type="EMBL" id="JAFCJH010000007">
    <property type="protein sequence ID" value="MBR0795624.1"/>
    <property type="molecule type" value="Genomic_DNA"/>
</dbReference>
<proteinExistence type="predicted"/>
<reference evidence="3" key="1">
    <citation type="journal article" date="2021" name="ISME J.">
        <title>Evolutionary origin and ecological implication of a unique nif island in free-living Bradyrhizobium lineages.</title>
        <authorList>
            <person name="Tao J."/>
        </authorList>
    </citation>
    <scope>NUCLEOTIDE SEQUENCE [LARGE SCALE GENOMIC DNA]</scope>
    <source>
        <strain evidence="3">SZCCT0434</strain>
    </source>
</reference>
<accession>A0ABS5FG14</accession>
<organism evidence="2 3">
    <name type="scientific">Bradyrhizobium jicamae</name>
    <dbReference type="NCBI Taxonomy" id="280332"/>
    <lineage>
        <taxon>Bacteria</taxon>
        <taxon>Pseudomonadati</taxon>
        <taxon>Pseudomonadota</taxon>
        <taxon>Alphaproteobacteria</taxon>
        <taxon>Hyphomicrobiales</taxon>
        <taxon>Nitrobacteraceae</taxon>
        <taxon>Bradyrhizobium</taxon>
    </lineage>
</organism>
<evidence type="ECO:0000313" key="3">
    <source>
        <dbReference type="Proteomes" id="UP001315278"/>
    </source>
</evidence>
<protein>
    <recommendedName>
        <fullName evidence="1">DUF6894 domain-containing protein</fullName>
    </recommendedName>
</protein>
<evidence type="ECO:0000259" key="1">
    <source>
        <dbReference type="Pfam" id="PF21834"/>
    </source>
</evidence>
<keyword evidence="3" id="KW-1185">Reference proteome</keyword>
<dbReference type="Proteomes" id="UP001315278">
    <property type="component" value="Unassembled WGS sequence"/>
</dbReference>
<evidence type="ECO:0000313" key="2">
    <source>
        <dbReference type="EMBL" id="MBR0795624.1"/>
    </source>
</evidence>